<dbReference type="PATRIC" id="fig|1439726.3.peg.3178"/>
<keyword evidence="5" id="KW-1185">Reference proteome</keyword>
<dbReference type="SUPFAM" id="SSF53335">
    <property type="entry name" value="S-adenosyl-L-methionine-dependent methyltransferases"/>
    <property type="match status" value="1"/>
</dbReference>
<sequence length="305" mass="31927">MPITQTTQSSGDLLADRRFEYARMLAADGDAVAAADLYAQALELVPGWAAGWFALGEAREQAGDRNGAGEAFRRLDVLDPTGVFGAPLRLALLGAEPVPETAPAAYVRALFDDYADRFETALVGDLDYQAPQLIAAALASVRPGPVGRVLDLGCGTGLMAEAVAGRVASIEGVDLSADMVAAARAKGLYADLRIGEVVADLAAGGPSYEVILAADVFVYIGDLGPVLGAAAGRLGPGGLLAFTVERHDGEGWSLRPSLRYAHGEPLIRELGARHGFRVARLSTDRLRTDRGDPVIGLVVVLERLP</sequence>
<dbReference type="EMBL" id="MCRJ01000080">
    <property type="protein sequence ID" value="ODN69647.1"/>
    <property type="molecule type" value="Genomic_DNA"/>
</dbReference>
<accession>A0A1E3H012</accession>
<evidence type="ECO:0000313" key="5">
    <source>
        <dbReference type="Proteomes" id="UP000094622"/>
    </source>
</evidence>
<evidence type="ECO:0000256" key="3">
    <source>
        <dbReference type="ARBA" id="ARBA00022691"/>
    </source>
</evidence>
<evidence type="ECO:0000256" key="2">
    <source>
        <dbReference type="ARBA" id="ARBA00022679"/>
    </source>
</evidence>
<dbReference type="Proteomes" id="UP000094622">
    <property type="component" value="Unassembled WGS sequence"/>
</dbReference>
<name>A0A1E3H012_9HYPH</name>
<dbReference type="InterPro" id="IPR011990">
    <property type="entry name" value="TPR-like_helical_dom_sf"/>
</dbReference>
<keyword evidence="4" id="KW-0830">Ubiquinone</keyword>
<keyword evidence="2 4" id="KW-0808">Transferase</keyword>
<organism evidence="4 5">
    <name type="scientific">Methylobrevis pamukkalensis</name>
    <dbReference type="NCBI Taxonomy" id="1439726"/>
    <lineage>
        <taxon>Bacteria</taxon>
        <taxon>Pseudomonadati</taxon>
        <taxon>Pseudomonadota</taxon>
        <taxon>Alphaproteobacteria</taxon>
        <taxon>Hyphomicrobiales</taxon>
        <taxon>Pleomorphomonadaceae</taxon>
        <taxon>Methylobrevis</taxon>
    </lineage>
</organism>
<evidence type="ECO:0000313" key="4">
    <source>
        <dbReference type="EMBL" id="ODN69647.1"/>
    </source>
</evidence>
<keyword evidence="1 4" id="KW-0489">Methyltransferase</keyword>
<reference evidence="4 5" key="1">
    <citation type="submission" date="2016-07" db="EMBL/GenBank/DDBJ databases">
        <title>Draft Genome Sequence of Methylobrevis pamukkalensis PK2.</title>
        <authorList>
            <person name="Vasilenko O.V."/>
            <person name="Doronina N.V."/>
            <person name="Shmareva M.N."/>
            <person name="Tarlachkov S.V."/>
            <person name="Mustakhimov I."/>
            <person name="Trotsenko Y.A."/>
        </authorList>
    </citation>
    <scope>NUCLEOTIDE SEQUENCE [LARGE SCALE GENOMIC DNA]</scope>
    <source>
        <strain evidence="4 5">PK2</strain>
    </source>
</reference>
<dbReference type="GO" id="GO:0032259">
    <property type="term" value="P:methylation"/>
    <property type="evidence" value="ECO:0007669"/>
    <property type="project" value="UniProtKB-KW"/>
</dbReference>
<dbReference type="CDD" id="cd02440">
    <property type="entry name" value="AdoMet_MTases"/>
    <property type="match status" value="1"/>
</dbReference>
<comment type="caution">
    <text evidence="4">The sequence shown here is derived from an EMBL/GenBank/DDBJ whole genome shotgun (WGS) entry which is preliminary data.</text>
</comment>
<dbReference type="Gene3D" id="1.25.40.10">
    <property type="entry name" value="Tetratricopeptide repeat domain"/>
    <property type="match status" value="1"/>
</dbReference>
<gene>
    <name evidence="4" type="primary">ubiG_2</name>
    <name evidence="4" type="ORF">A6302_03025</name>
</gene>
<dbReference type="OrthoDB" id="465636at2"/>
<keyword evidence="3" id="KW-0949">S-adenosyl-L-methionine</keyword>
<dbReference type="GO" id="GO:0102208">
    <property type="term" value="F:2-polyprenyl-6-hydroxyphenol methylase activity"/>
    <property type="evidence" value="ECO:0007669"/>
    <property type="project" value="UniProtKB-EC"/>
</dbReference>
<dbReference type="SUPFAM" id="SSF48452">
    <property type="entry name" value="TPR-like"/>
    <property type="match status" value="1"/>
</dbReference>
<dbReference type="PANTHER" id="PTHR43464">
    <property type="entry name" value="METHYLTRANSFERASE"/>
    <property type="match status" value="1"/>
</dbReference>
<dbReference type="PANTHER" id="PTHR43464:SF19">
    <property type="entry name" value="UBIQUINONE BIOSYNTHESIS O-METHYLTRANSFERASE, MITOCHONDRIAL"/>
    <property type="match status" value="1"/>
</dbReference>
<dbReference type="InterPro" id="IPR029063">
    <property type="entry name" value="SAM-dependent_MTases_sf"/>
</dbReference>
<dbReference type="EC" id="2.1.1.222" evidence="4"/>
<evidence type="ECO:0000256" key="1">
    <source>
        <dbReference type="ARBA" id="ARBA00022603"/>
    </source>
</evidence>
<dbReference type="Gene3D" id="3.40.50.150">
    <property type="entry name" value="Vaccinia Virus protein VP39"/>
    <property type="match status" value="1"/>
</dbReference>
<dbReference type="Pfam" id="PF13489">
    <property type="entry name" value="Methyltransf_23"/>
    <property type="match status" value="1"/>
</dbReference>
<dbReference type="AlphaFoldDB" id="A0A1E3H012"/>
<proteinExistence type="predicted"/>
<protein>
    <submittedName>
        <fullName evidence="4">Ubiquinone biosynthesis O-methyltransferase</fullName>
        <ecNumber evidence="4">2.1.1.222</ecNumber>
    </submittedName>
</protein>
<dbReference type="RefSeq" id="WP_069307469.1">
    <property type="nucleotide sequence ID" value="NZ_MCRJ01000080.1"/>
</dbReference>